<evidence type="ECO:0000313" key="3">
    <source>
        <dbReference type="Proteomes" id="UP001434337"/>
    </source>
</evidence>
<keyword evidence="3" id="KW-1185">Reference proteome</keyword>
<organism evidence="2 3">
    <name type="scientific">Propioniciclava soli</name>
    <dbReference type="NCBI Taxonomy" id="2775081"/>
    <lineage>
        <taxon>Bacteria</taxon>
        <taxon>Bacillati</taxon>
        <taxon>Actinomycetota</taxon>
        <taxon>Actinomycetes</taxon>
        <taxon>Propionibacteriales</taxon>
        <taxon>Propionibacteriaceae</taxon>
        <taxon>Propioniciclava</taxon>
    </lineage>
</organism>
<evidence type="ECO:0000259" key="1">
    <source>
        <dbReference type="Pfam" id="PF10005"/>
    </source>
</evidence>
<feature type="domain" description="Zinc-ribbon" evidence="1">
    <location>
        <begin position="5"/>
        <end position="87"/>
    </location>
</feature>
<dbReference type="RefSeq" id="WP_342371625.1">
    <property type="nucleotide sequence ID" value="NZ_CP115965.1"/>
</dbReference>
<name>A0ABZ3C317_9ACTN</name>
<reference evidence="2 3" key="1">
    <citation type="journal article" date="2023" name="Environ Microbiome">
        <title>A coral-associated actinobacterium mitigates coral bleaching under heat stress.</title>
        <authorList>
            <person name="Li J."/>
            <person name="Zou Y."/>
            <person name="Li Q."/>
            <person name="Zhang J."/>
            <person name="Bourne D.G."/>
            <person name="Lyu Y."/>
            <person name="Liu C."/>
            <person name="Zhang S."/>
        </authorList>
    </citation>
    <scope>NUCLEOTIDE SEQUENCE [LARGE SCALE GENOMIC DNA]</scope>
    <source>
        <strain evidence="2 3">SCSIO 13291</strain>
    </source>
</reference>
<dbReference type="Pfam" id="PF15887">
    <property type="entry name" value="Peptidase_Mx"/>
    <property type="match status" value="1"/>
</dbReference>
<dbReference type="Pfam" id="PF10005">
    <property type="entry name" value="Zn_ribbon_DZR_6"/>
    <property type="match status" value="1"/>
</dbReference>
<protein>
    <submittedName>
        <fullName evidence="2">Zinc-binding metallopeptidase</fullName>
    </submittedName>
</protein>
<accession>A0ABZ3C317</accession>
<dbReference type="InterPro" id="IPR031321">
    <property type="entry name" value="UCP012641"/>
</dbReference>
<dbReference type="InterPro" id="IPR011201">
    <property type="entry name" value="Zinc-ribbon_6_bact"/>
</dbReference>
<gene>
    <name evidence="2" type="ORF">PCC79_08925</name>
</gene>
<dbReference type="Proteomes" id="UP001434337">
    <property type="component" value="Chromosome"/>
</dbReference>
<evidence type="ECO:0000313" key="2">
    <source>
        <dbReference type="EMBL" id="WZW97050.1"/>
    </source>
</evidence>
<sequence>MILLRCPRCDQVAELDDLMCCQCGAELGFHPPSLTMVTCGPTGTTTDDGRWVWCSQRDRLNCNWLRDLALDTEECFACHVVRRRPEADQDSAWEKLAQASSPKRRLLVQLAVLGLPVETFRDQKGGLAFDLLSSKSSGENVTIGHSNGVITIDLAESLDDHREKLRVQLGEPYRTMLGHFRHEVGHYYQWKLVEQTDFIGESRALFGDERASYSDALDRHYAQGAPEDWHESFISEYATMHPWEDFAETFAHYLHITDTLSTVALGGVVLQGERSDGVLERDVVPRVSYAEASTEEMVDDWHWLSLLLNRASRAMGRRDLYPFTLPEPVVRKLDFVHRVVGATGRVTDRPILIGAAE</sequence>
<dbReference type="Gene3D" id="3.40.390.70">
    <property type="match status" value="1"/>
</dbReference>
<dbReference type="PIRSF" id="PIRSF012641">
    <property type="entry name" value="UCP012641"/>
    <property type="match status" value="1"/>
</dbReference>
<proteinExistence type="predicted"/>
<dbReference type="EMBL" id="CP115965">
    <property type="protein sequence ID" value="WZW97050.1"/>
    <property type="molecule type" value="Genomic_DNA"/>
</dbReference>